<evidence type="ECO:0000313" key="4">
    <source>
        <dbReference type="Proteomes" id="UP000688947"/>
    </source>
</evidence>
<comment type="caution">
    <text evidence="3">The sequence shown here is derived from an EMBL/GenBank/DDBJ whole genome shotgun (WGS) entry which is preliminary data.</text>
</comment>
<evidence type="ECO:0000259" key="2">
    <source>
        <dbReference type="PROSITE" id="PS50164"/>
    </source>
</evidence>
<evidence type="ECO:0000256" key="1">
    <source>
        <dbReference type="SAM" id="MobiDB-lite"/>
    </source>
</evidence>
<protein>
    <recommendedName>
        <fullName evidence="2">GIY-YIG domain-containing protein</fullName>
    </recommendedName>
</protein>
<feature type="domain" description="GIY-YIG" evidence="2">
    <location>
        <begin position="1"/>
        <end position="80"/>
    </location>
</feature>
<dbReference type="EMBL" id="JAENGZ010000233">
    <property type="protein sequence ID" value="KAG6964492.1"/>
    <property type="molecule type" value="Genomic_DNA"/>
</dbReference>
<dbReference type="Proteomes" id="UP000688947">
    <property type="component" value="Unassembled WGS sequence"/>
</dbReference>
<sequence>MKGYIYKITNTDESIVYVGSTTQSIHRRWQMHLKDYRHFNQYGIDNFNIHLVSEHEIENRRELHEFEQLVIDTTNCVIRQAAILTEEQKRMKAQQYRDANKARLRAHASERIECDCGGSHRRSDKSQHARTKRHQQWLADHQ</sequence>
<feature type="compositionally biased region" description="Basic residues" evidence="1">
    <location>
        <begin position="119"/>
        <end position="135"/>
    </location>
</feature>
<reference evidence="3" key="1">
    <citation type="submission" date="2021-01" db="EMBL/GenBank/DDBJ databases">
        <title>Phytophthora aleatoria, a newly-described species from Pinus radiata is distinct from Phytophthora cactorum isolates based on comparative genomics.</title>
        <authorList>
            <person name="Mcdougal R."/>
            <person name="Panda P."/>
            <person name="Williams N."/>
            <person name="Studholme D.J."/>
        </authorList>
    </citation>
    <scope>NUCLEOTIDE SEQUENCE</scope>
    <source>
        <strain evidence="3">NZFS 3830</strain>
    </source>
</reference>
<organism evidence="3 4">
    <name type="scientific">Phytophthora cactorum</name>
    <dbReference type="NCBI Taxonomy" id="29920"/>
    <lineage>
        <taxon>Eukaryota</taxon>
        <taxon>Sar</taxon>
        <taxon>Stramenopiles</taxon>
        <taxon>Oomycota</taxon>
        <taxon>Peronosporomycetes</taxon>
        <taxon>Peronosporales</taxon>
        <taxon>Peronosporaceae</taxon>
        <taxon>Phytophthora</taxon>
    </lineage>
</organism>
<dbReference type="InterPro" id="IPR000305">
    <property type="entry name" value="GIY-YIG_endonuc"/>
</dbReference>
<dbReference type="OrthoDB" id="115808at2759"/>
<gene>
    <name evidence="3" type="ORF">JG687_00005954</name>
</gene>
<accession>A0A8T1UKT7</accession>
<dbReference type="AlphaFoldDB" id="A0A8T1UKT7"/>
<proteinExistence type="predicted"/>
<evidence type="ECO:0000313" key="3">
    <source>
        <dbReference type="EMBL" id="KAG6964492.1"/>
    </source>
</evidence>
<dbReference type="Pfam" id="PF01541">
    <property type="entry name" value="GIY-YIG"/>
    <property type="match status" value="1"/>
</dbReference>
<dbReference type="PROSITE" id="PS50164">
    <property type="entry name" value="GIY_YIG"/>
    <property type="match status" value="1"/>
</dbReference>
<name>A0A8T1UKT7_9STRA</name>
<feature type="region of interest" description="Disordered" evidence="1">
    <location>
        <begin position="116"/>
        <end position="142"/>
    </location>
</feature>
<dbReference type="SMART" id="SM00465">
    <property type="entry name" value="GIYc"/>
    <property type="match status" value="1"/>
</dbReference>